<keyword evidence="3" id="KW-1185">Reference proteome</keyword>
<evidence type="ECO:0000256" key="1">
    <source>
        <dbReference type="SAM" id="MobiDB-lite"/>
    </source>
</evidence>
<gene>
    <name evidence="2" type="primary">Contig9965.g10649</name>
    <name evidence="2" type="ORF">STYLEM_17140</name>
</gene>
<organism evidence="2 3">
    <name type="scientific">Stylonychia lemnae</name>
    <name type="common">Ciliate</name>
    <dbReference type="NCBI Taxonomy" id="5949"/>
    <lineage>
        <taxon>Eukaryota</taxon>
        <taxon>Sar</taxon>
        <taxon>Alveolata</taxon>
        <taxon>Ciliophora</taxon>
        <taxon>Intramacronucleata</taxon>
        <taxon>Spirotrichea</taxon>
        <taxon>Stichotrichia</taxon>
        <taxon>Sporadotrichida</taxon>
        <taxon>Oxytrichidae</taxon>
        <taxon>Stylonychinae</taxon>
        <taxon>Stylonychia</taxon>
    </lineage>
</organism>
<reference evidence="2 3" key="1">
    <citation type="submission" date="2014-06" db="EMBL/GenBank/DDBJ databases">
        <authorList>
            <person name="Swart Estienne"/>
        </authorList>
    </citation>
    <scope>NUCLEOTIDE SEQUENCE [LARGE SCALE GENOMIC DNA]</scope>
    <source>
        <strain evidence="2 3">130c</strain>
    </source>
</reference>
<accession>A0A078B027</accession>
<feature type="compositionally biased region" description="Basic and acidic residues" evidence="1">
    <location>
        <begin position="491"/>
        <end position="500"/>
    </location>
</feature>
<evidence type="ECO:0000313" key="3">
    <source>
        <dbReference type="Proteomes" id="UP000039865"/>
    </source>
</evidence>
<sequence length="643" mass="74615">MQLYDSALNLRMYLVQENGPTKLVLEDINQRKFKIQIGSTISCSCGGGREEHCVHTLEEPMNQKPKQEDKRQTVNRMVLDKDEPCCVCHENMKKEDNLTYCYHEQHEFILRPSADKEWEPAFRQTQELTLEERSKITNDMKTRDIKPEDYLKLLSAETRANIISLPKYLALAFEKNYPATQEYMRIAIAYCNFCELKIDDKTKGLSFKNCDHCVHKGCLEDMLRLKKNHCQICDSVILQGFEKSINIGKIQTNKVLLQQKQIENKKSNNLFQIEEEKDQSSPLDQSTVSVNGQGYSNYQNGGAHQHQFKIRNHSKLSNGSKLITVKRQTENGQVKTESFLDFNFKLNGKQIQGGVNSSQIQNQNRDNSINYQRQISINGQIPRQPPYEEEKVPVNLGLAFQDNSNNNSNFNSQNNKNKLRLQRDIEEYKQQSSGNGNYSLLDIGGQNFNTQQNYFTPSQDFLNHQQKQHENTELQQQLLDRLRDKKVKETLRKRDKDMKLNKAKQLQENAPLSKYYREQINKQDQNHPQSTILQQNALQITANNGRSSANQNQRTRINSRGNQSNQSNNQGQKRDKQNSIDIEDFRGFLGDLSTDVSTINKGRFKVNPANNYSLIENSIPNLPDEMLHPDFIRMQRLGYFKRE</sequence>
<dbReference type="InParanoid" id="A0A078B027"/>
<protein>
    <submittedName>
        <fullName evidence="2">Uncharacterized protein</fullName>
    </submittedName>
</protein>
<name>A0A078B027_STYLE</name>
<proteinExistence type="predicted"/>
<dbReference type="Proteomes" id="UP000039865">
    <property type="component" value="Unassembled WGS sequence"/>
</dbReference>
<feature type="compositionally biased region" description="Polar residues" evidence="1">
    <location>
        <begin position="545"/>
        <end position="560"/>
    </location>
</feature>
<feature type="region of interest" description="Disordered" evidence="1">
    <location>
        <begin position="491"/>
        <end position="512"/>
    </location>
</feature>
<dbReference type="SUPFAM" id="SSF57850">
    <property type="entry name" value="RING/U-box"/>
    <property type="match status" value="1"/>
</dbReference>
<dbReference type="EMBL" id="CCKQ01016147">
    <property type="protein sequence ID" value="CDW88025.1"/>
    <property type="molecule type" value="Genomic_DNA"/>
</dbReference>
<dbReference type="OrthoDB" id="290734at2759"/>
<evidence type="ECO:0000313" key="2">
    <source>
        <dbReference type="EMBL" id="CDW88025.1"/>
    </source>
</evidence>
<dbReference type="AlphaFoldDB" id="A0A078B027"/>
<feature type="compositionally biased region" description="Low complexity" evidence="1">
    <location>
        <begin position="561"/>
        <end position="571"/>
    </location>
</feature>
<feature type="region of interest" description="Disordered" evidence="1">
    <location>
        <begin position="545"/>
        <end position="579"/>
    </location>
</feature>